<organism evidence="2 3">
    <name type="scientific">Pradoshia eiseniae</name>
    <dbReference type="NCBI Taxonomy" id="2064768"/>
    <lineage>
        <taxon>Bacteria</taxon>
        <taxon>Bacillati</taxon>
        <taxon>Bacillota</taxon>
        <taxon>Bacilli</taxon>
        <taxon>Bacillales</taxon>
        <taxon>Bacillaceae</taxon>
        <taxon>Pradoshia</taxon>
    </lineage>
</organism>
<gene>
    <name evidence="2" type="ORF">CYL18_18955</name>
</gene>
<feature type="transmembrane region" description="Helical" evidence="1">
    <location>
        <begin position="61"/>
        <end position="79"/>
    </location>
</feature>
<comment type="caution">
    <text evidence="2">The sequence shown here is derived from an EMBL/GenBank/DDBJ whole genome shotgun (WGS) entry which is preliminary data.</text>
</comment>
<keyword evidence="1" id="KW-0812">Transmembrane</keyword>
<name>A0A2S7MV44_9BACI</name>
<sequence>MNKPMLIVVNVITGLFVMISSVLGYGFSGIGEGSTNDFTIIIWFFIWVIGILLQFKLKTRVIGLIITIIPVAYFLYIYISAVMM</sequence>
<dbReference type="EMBL" id="PKOZ01000048">
    <property type="protein sequence ID" value="PQD93620.1"/>
    <property type="molecule type" value="Genomic_DNA"/>
</dbReference>
<evidence type="ECO:0000256" key="1">
    <source>
        <dbReference type="SAM" id="Phobius"/>
    </source>
</evidence>
<dbReference type="Proteomes" id="UP000239663">
    <property type="component" value="Unassembled WGS sequence"/>
</dbReference>
<protein>
    <submittedName>
        <fullName evidence="2">Uncharacterized protein</fullName>
    </submittedName>
</protein>
<reference evidence="2 3" key="1">
    <citation type="submission" date="2017-12" db="EMBL/GenBank/DDBJ databases">
        <title>Taxonomic description and draft genome of Pradoshia cofamensis Gen. nov., sp. nov., a thermotolerant bacillale isolated from anterior gut of earthworm Eisenia fetida.</title>
        <authorList>
            <person name="Saha T."/>
            <person name="Chakraborty R."/>
        </authorList>
    </citation>
    <scope>NUCLEOTIDE SEQUENCE [LARGE SCALE GENOMIC DNA]</scope>
    <source>
        <strain evidence="2 3">EAG3</strain>
    </source>
</reference>
<accession>A0A2S7MV44</accession>
<evidence type="ECO:0000313" key="2">
    <source>
        <dbReference type="EMBL" id="PQD93620.1"/>
    </source>
</evidence>
<evidence type="ECO:0000313" key="3">
    <source>
        <dbReference type="Proteomes" id="UP000239663"/>
    </source>
</evidence>
<keyword evidence="1" id="KW-0472">Membrane</keyword>
<feature type="transmembrane region" description="Helical" evidence="1">
    <location>
        <begin position="38"/>
        <end position="55"/>
    </location>
</feature>
<keyword evidence="1" id="KW-1133">Transmembrane helix</keyword>
<keyword evidence="3" id="KW-1185">Reference proteome</keyword>
<feature type="transmembrane region" description="Helical" evidence="1">
    <location>
        <begin position="6"/>
        <end position="26"/>
    </location>
</feature>
<proteinExistence type="predicted"/>
<dbReference type="AlphaFoldDB" id="A0A2S7MV44"/>